<dbReference type="HOGENOM" id="CLU_2671344_0_0_1"/>
<dbReference type="EMBL" id="KN831820">
    <property type="protein sequence ID" value="KIM35449.1"/>
    <property type="molecule type" value="Genomic_DNA"/>
</dbReference>
<feature type="region of interest" description="Disordered" evidence="1">
    <location>
        <begin position="1"/>
        <end position="24"/>
    </location>
</feature>
<feature type="compositionally biased region" description="Polar residues" evidence="1">
    <location>
        <begin position="1"/>
        <end position="10"/>
    </location>
</feature>
<reference evidence="2 3" key="1">
    <citation type="submission" date="2014-04" db="EMBL/GenBank/DDBJ databases">
        <authorList>
            <consortium name="DOE Joint Genome Institute"/>
            <person name="Kuo A."/>
            <person name="Gay G."/>
            <person name="Dore J."/>
            <person name="Kohler A."/>
            <person name="Nagy L.G."/>
            <person name="Floudas D."/>
            <person name="Copeland A."/>
            <person name="Barry K.W."/>
            <person name="Cichocki N."/>
            <person name="Veneault-Fourrey C."/>
            <person name="LaButti K."/>
            <person name="Lindquist E.A."/>
            <person name="Lipzen A."/>
            <person name="Lundell T."/>
            <person name="Morin E."/>
            <person name="Murat C."/>
            <person name="Sun H."/>
            <person name="Tunlid A."/>
            <person name="Henrissat B."/>
            <person name="Grigoriev I.V."/>
            <person name="Hibbett D.S."/>
            <person name="Martin F."/>
            <person name="Nordberg H.P."/>
            <person name="Cantor M.N."/>
            <person name="Hua S.X."/>
        </authorList>
    </citation>
    <scope>NUCLEOTIDE SEQUENCE [LARGE SCALE GENOMIC DNA]</scope>
    <source>
        <strain evidence="3">h7</strain>
    </source>
</reference>
<evidence type="ECO:0000313" key="3">
    <source>
        <dbReference type="Proteomes" id="UP000053424"/>
    </source>
</evidence>
<evidence type="ECO:0000313" key="2">
    <source>
        <dbReference type="EMBL" id="KIM35449.1"/>
    </source>
</evidence>
<protein>
    <submittedName>
        <fullName evidence="2">Uncharacterized protein</fullName>
    </submittedName>
</protein>
<gene>
    <name evidence="2" type="ORF">M413DRAFT_449745</name>
</gene>
<evidence type="ECO:0000256" key="1">
    <source>
        <dbReference type="SAM" id="MobiDB-lite"/>
    </source>
</evidence>
<keyword evidence="3" id="KW-1185">Reference proteome</keyword>
<dbReference type="Proteomes" id="UP000053424">
    <property type="component" value="Unassembled WGS sequence"/>
</dbReference>
<name>A0A0C3BTN1_HEBCY</name>
<dbReference type="AlphaFoldDB" id="A0A0C3BTN1"/>
<accession>A0A0C3BTN1</accession>
<reference evidence="3" key="2">
    <citation type="submission" date="2015-01" db="EMBL/GenBank/DDBJ databases">
        <title>Evolutionary Origins and Diversification of the Mycorrhizal Mutualists.</title>
        <authorList>
            <consortium name="DOE Joint Genome Institute"/>
            <consortium name="Mycorrhizal Genomics Consortium"/>
            <person name="Kohler A."/>
            <person name="Kuo A."/>
            <person name="Nagy L.G."/>
            <person name="Floudas D."/>
            <person name="Copeland A."/>
            <person name="Barry K.W."/>
            <person name="Cichocki N."/>
            <person name="Veneault-Fourrey C."/>
            <person name="LaButti K."/>
            <person name="Lindquist E.A."/>
            <person name="Lipzen A."/>
            <person name="Lundell T."/>
            <person name="Morin E."/>
            <person name="Murat C."/>
            <person name="Riley R."/>
            <person name="Ohm R."/>
            <person name="Sun H."/>
            <person name="Tunlid A."/>
            <person name="Henrissat B."/>
            <person name="Grigoriev I.V."/>
            <person name="Hibbett D.S."/>
            <person name="Martin F."/>
        </authorList>
    </citation>
    <scope>NUCLEOTIDE SEQUENCE [LARGE SCALE GENOMIC DNA]</scope>
    <source>
        <strain evidence="3">h7</strain>
    </source>
</reference>
<organism evidence="2 3">
    <name type="scientific">Hebeloma cylindrosporum</name>
    <dbReference type="NCBI Taxonomy" id="76867"/>
    <lineage>
        <taxon>Eukaryota</taxon>
        <taxon>Fungi</taxon>
        <taxon>Dikarya</taxon>
        <taxon>Basidiomycota</taxon>
        <taxon>Agaricomycotina</taxon>
        <taxon>Agaricomycetes</taxon>
        <taxon>Agaricomycetidae</taxon>
        <taxon>Agaricales</taxon>
        <taxon>Agaricineae</taxon>
        <taxon>Hymenogastraceae</taxon>
        <taxon>Hebeloma</taxon>
    </lineage>
</organism>
<proteinExistence type="predicted"/>
<sequence>MDSPSAQSHRTQPDVPPDHITRDDLHFPTRFHPALTPLLEAINSFLFTLLDGLACLHSRRRKPLEEDPLPGPFTS</sequence>